<dbReference type="Gene3D" id="1.50.10.10">
    <property type="match status" value="1"/>
</dbReference>
<protein>
    <submittedName>
        <fullName evidence="3">Glycoside hydrolase family 88 protein</fullName>
    </submittedName>
</protein>
<dbReference type="Proteomes" id="UP000235371">
    <property type="component" value="Unassembled WGS sequence"/>
</dbReference>
<dbReference type="InterPro" id="IPR052369">
    <property type="entry name" value="UG_Glycosaminoglycan_Hydrolase"/>
</dbReference>
<evidence type="ECO:0000256" key="1">
    <source>
        <dbReference type="ARBA" id="ARBA00022801"/>
    </source>
</evidence>
<dbReference type="EMBL" id="KZ613740">
    <property type="protein sequence ID" value="PMD67052.1"/>
    <property type="molecule type" value="Genomic_DNA"/>
</dbReference>
<dbReference type="SUPFAM" id="SSF48208">
    <property type="entry name" value="Six-hairpin glycosidases"/>
    <property type="match status" value="1"/>
</dbReference>
<dbReference type="GO" id="GO:0052757">
    <property type="term" value="F:chondroitin hydrolase activity"/>
    <property type="evidence" value="ECO:0007669"/>
    <property type="project" value="TreeGrafter"/>
</dbReference>
<reference evidence="3 4" key="1">
    <citation type="submission" date="2016-04" db="EMBL/GenBank/DDBJ databases">
        <title>A degradative enzymes factory behind the ericoid mycorrhizal symbiosis.</title>
        <authorList>
            <consortium name="DOE Joint Genome Institute"/>
            <person name="Martino E."/>
            <person name="Morin E."/>
            <person name="Grelet G."/>
            <person name="Kuo A."/>
            <person name="Kohler A."/>
            <person name="Daghino S."/>
            <person name="Barry K."/>
            <person name="Choi C."/>
            <person name="Cichocki N."/>
            <person name="Clum A."/>
            <person name="Copeland A."/>
            <person name="Hainaut M."/>
            <person name="Haridas S."/>
            <person name="Labutti K."/>
            <person name="Lindquist E."/>
            <person name="Lipzen A."/>
            <person name="Khouja H.-R."/>
            <person name="Murat C."/>
            <person name="Ohm R."/>
            <person name="Olson A."/>
            <person name="Spatafora J."/>
            <person name="Veneault-Fourrey C."/>
            <person name="Henrissat B."/>
            <person name="Grigoriev I."/>
            <person name="Martin F."/>
            <person name="Perotto S."/>
        </authorList>
    </citation>
    <scope>NUCLEOTIDE SEQUENCE [LARGE SCALE GENOMIC DNA]</scope>
    <source>
        <strain evidence="3 4">E</strain>
    </source>
</reference>
<dbReference type="InParanoid" id="A0A2J6TVJ9"/>
<dbReference type="OrthoDB" id="2317065at2759"/>
<dbReference type="GO" id="GO:0000272">
    <property type="term" value="P:polysaccharide catabolic process"/>
    <property type="evidence" value="ECO:0007669"/>
    <property type="project" value="TreeGrafter"/>
</dbReference>
<dbReference type="InterPro" id="IPR008928">
    <property type="entry name" value="6-hairpin_glycosidase_sf"/>
</dbReference>
<accession>A0A2J6TVJ9</accession>
<comment type="similarity">
    <text evidence="2">Belongs to the glycosyl hydrolase 88 family.</text>
</comment>
<dbReference type="RefSeq" id="XP_024743956.1">
    <property type="nucleotide sequence ID" value="XM_024884337.1"/>
</dbReference>
<dbReference type="InterPro" id="IPR012341">
    <property type="entry name" value="6hp_glycosidase-like_sf"/>
</dbReference>
<keyword evidence="1 3" id="KW-0378">Hydrolase</keyword>
<keyword evidence="4" id="KW-1185">Reference proteome</keyword>
<sequence>MHSSKKRSRIQTDEPFDVSFPICKNGNVDTGTIDLAKSPSTFRATTKSLPPNPSLSALYSPSTTAKIWGIAQRALNKSSPPTLYPEYTKPGSNEYIYRDLEFWTSGFFPGSLYLLLERERKYPLAMESMGLHILQQRFACNWWTTNLHQNARLRGTHDLGFMISPWARKAWELEGDQRAHQTLITAAQTLATRYNATTRCLRSWDTCITKRYEFSDPKSDFLVIIDNMLNLDLLFWAAAELRSPQLRDIATAHAHTTRLHHIRPDSSTIHVVNFDQHTGAVKAKLTNQGYSDASCWSRGQAWAITGFAQTYLWTRDPIFLTTARNCADYFLAHLPESGIPPWDFTCPRDERTPTDTSAAVIACHGMLLLHEAVMARSEPSIYLDGALRILTAVCERCLSPKASFHTSQVTIPSAELGESAEAGELEVDMGDGLETVLAGATINNYEFAPRRWAMHGLVYADYYFLLCGNKLLDMGIGGEILGNGNF</sequence>
<evidence type="ECO:0000313" key="3">
    <source>
        <dbReference type="EMBL" id="PMD67052.1"/>
    </source>
</evidence>
<dbReference type="PANTHER" id="PTHR36845:SF1">
    <property type="entry name" value="HYDROLASE, PUTATIVE (AFU_ORTHOLOGUE AFUA_7G05090)-RELATED"/>
    <property type="match status" value="1"/>
</dbReference>
<dbReference type="AlphaFoldDB" id="A0A2J6TVJ9"/>
<gene>
    <name evidence="3" type="ORF">K444DRAFT_639133</name>
</gene>
<name>A0A2J6TVJ9_9HELO</name>
<dbReference type="GeneID" id="36592414"/>
<evidence type="ECO:0000313" key="4">
    <source>
        <dbReference type="Proteomes" id="UP000235371"/>
    </source>
</evidence>
<dbReference type="PANTHER" id="PTHR36845">
    <property type="entry name" value="HYDROLASE, PUTATIVE (AFU_ORTHOLOGUE AFUA_7G05090)-RELATED"/>
    <property type="match status" value="1"/>
</dbReference>
<proteinExistence type="inferred from homology"/>
<evidence type="ECO:0000256" key="2">
    <source>
        <dbReference type="ARBA" id="ARBA00038358"/>
    </source>
</evidence>
<organism evidence="3 4">
    <name type="scientific">Hyaloscypha bicolor E</name>
    <dbReference type="NCBI Taxonomy" id="1095630"/>
    <lineage>
        <taxon>Eukaryota</taxon>
        <taxon>Fungi</taxon>
        <taxon>Dikarya</taxon>
        <taxon>Ascomycota</taxon>
        <taxon>Pezizomycotina</taxon>
        <taxon>Leotiomycetes</taxon>
        <taxon>Helotiales</taxon>
        <taxon>Hyaloscyphaceae</taxon>
        <taxon>Hyaloscypha</taxon>
        <taxon>Hyaloscypha bicolor</taxon>
    </lineage>
</organism>